<feature type="compositionally biased region" description="Acidic residues" evidence="1">
    <location>
        <begin position="1084"/>
        <end position="1094"/>
    </location>
</feature>
<feature type="compositionally biased region" description="Basic and acidic residues" evidence="1">
    <location>
        <begin position="694"/>
        <end position="721"/>
    </location>
</feature>
<feature type="compositionally biased region" description="Basic and acidic residues" evidence="1">
    <location>
        <begin position="804"/>
        <end position="826"/>
    </location>
</feature>
<feature type="region of interest" description="Disordered" evidence="1">
    <location>
        <begin position="429"/>
        <end position="476"/>
    </location>
</feature>
<feature type="compositionally biased region" description="Polar residues" evidence="1">
    <location>
        <begin position="1046"/>
        <end position="1062"/>
    </location>
</feature>
<feature type="region of interest" description="Disordered" evidence="1">
    <location>
        <begin position="885"/>
        <end position="989"/>
    </location>
</feature>
<organism evidence="2 3">
    <name type="scientific">Petromyces alliaceus</name>
    <name type="common">Aspergillus alliaceus</name>
    <dbReference type="NCBI Taxonomy" id="209559"/>
    <lineage>
        <taxon>Eukaryota</taxon>
        <taxon>Fungi</taxon>
        <taxon>Dikarya</taxon>
        <taxon>Ascomycota</taxon>
        <taxon>Pezizomycotina</taxon>
        <taxon>Eurotiomycetes</taxon>
        <taxon>Eurotiomycetidae</taxon>
        <taxon>Eurotiales</taxon>
        <taxon>Aspergillaceae</taxon>
        <taxon>Aspergillus</taxon>
        <taxon>Aspergillus subgen. Circumdati</taxon>
    </lineage>
</organism>
<feature type="compositionally biased region" description="Polar residues" evidence="1">
    <location>
        <begin position="827"/>
        <end position="840"/>
    </location>
</feature>
<sequence length="1326" mass="146822">MSPTPLDPSYDRQTSHSMAELSLIAQLKSAASKTQEDAGILFSSDLVDTFLYDENPAKNDSVEEILSALDKNTSINPHLLDTVTLRCLAYILLNSGIEAGQERGLYILLDGPQSSARYGLMESQSITLPSTDHSRLARRRLLHILYRIFMDVGRGPGLRRPAGKILIEMMLESGGGGALLLDSQEQQLAGLVSTASNEPDVILRFFASFIIRILHLSGINTEFQTPDNATYRRSFFYGPCIGNDEILKLYHSYIHEARQETSMDQGVQLEDANWKKGSAHTCYVLQSIHIDTITLAKGTILAFYTTSSLLFIYPAVNIHGNFSYIEVPMQSIVPHMRSSVRQWGGKESLCLRLNPANLISINGRAKVMKGQTLILQSNDDVTRLQKAIDGTGDGIERNKLAIKSRVRRSSTLVVPLDTAGEIIRKSKRVSEAKARREADTSNCAIPSTMPHRAMSQDSDTDRSIPTRGLKVISPDGHQRRIEEHKLFDSGNALLSNLTEGKEHLHTDEPCPKEEQRFDILHGNLMMRNSVPDQDSGAFTILHERIHNERRQNRVSKPAAITSQSRYPRRKSKTNLQLSNTQESLIFHPQRSYKKVYTGNTKAGGDWDKYIRPTGDCKGSEVTSVSSPVSGDIPAFDKRQIIGRGSRNLKEKSPAKPRKKMLANSSYGTIENTGSRSDGVPHEETIENTISMSQRSDEPIRHLEIDTQKEIYGDTLDSERLASGKCMASDSSTTEASAKSNSSLPGTQGEGRYTTAAKFSLASKGGNEDHERRDTSVSKHSRSSGVKNIGRGENVGKKLAAALQLDRESSDRGQDQIHSHDSLESRGSHNSTESAPPSTQPRKALSKANLAELDVPWDNEPDHDGNYEISRSSDTGRLLAITVAGTCHKDPQEVDQNSYQDAKHSFETMSADTEQEDTDLSNEERREEKARRKESISSINLAQSPCQAQISRVETPIIRSPRGFDSPDNTTEEAKSCPCNGSGEEPSAHSVSPAILGTAILGDKSSDSARSPYTDNRQGQGGIPDHSRISPKKSIVDKNGSPRLLSRVQNDLTTSGGARQSRQLALEGNKASVGGIDHESGYDGGLEESCAEEVSDPDRMPAPTPCRKSPSGQTRNPLGSPTKNASSEWAGPFSRGTSTSFTKHARESSLRSSLLRSHEGRTQIIRDPYRTAPLLSKEHDHINNRGQGSYRSPPQGELASIGSLDVDENAKLNDGDTAVQALQRETRDMLLASSEHFMRRLENERQTLFKALETYRQQCYNILDCLYEAQEERINLCGQQMHLIRHNHTKICEELKGYFEAKERGVPKRTNRDSTSEERKWKKRKKT</sequence>
<feature type="compositionally biased region" description="Polar residues" evidence="1">
    <location>
        <begin position="935"/>
        <end position="951"/>
    </location>
</feature>
<feature type="region of interest" description="Disordered" evidence="1">
    <location>
        <begin position="549"/>
        <end position="574"/>
    </location>
</feature>
<feature type="compositionally biased region" description="Basic and acidic residues" evidence="1">
    <location>
        <begin position="429"/>
        <end position="439"/>
    </location>
</feature>
<proteinExistence type="predicted"/>
<feature type="region of interest" description="Disordered" evidence="1">
    <location>
        <begin position="1302"/>
        <end position="1326"/>
    </location>
</feature>
<feature type="compositionally biased region" description="Basic and acidic residues" evidence="1">
    <location>
        <begin position="921"/>
        <end position="934"/>
    </location>
</feature>
<reference evidence="2 3" key="1">
    <citation type="submission" date="2019-04" db="EMBL/GenBank/DDBJ databases">
        <title>Aspergillus burnettii sp. nov., novel species from soil in southeast Queensland.</title>
        <authorList>
            <person name="Gilchrist C.L.M."/>
            <person name="Pitt J.I."/>
            <person name="Lange L."/>
            <person name="Lacey H.J."/>
            <person name="Vuong D."/>
            <person name="Midgley D.J."/>
            <person name="Greenfield P."/>
            <person name="Bradbury M."/>
            <person name="Lacey E."/>
            <person name="Busk P.K."/>
            <person name="Pilgaard B."/>
            <person name="Chooi Y.H."/>
            <person name="Piggott A.M."/>
        </authorList>
    </citation>
    <scope>NUCLEOTIDE SEQUENCE [LARGE SCALE GENOMIC DNA]</scope>
    <source>
        <strain evidence="2 3">FRR 5400</strain>
    </source>
</reference>
<comment type="caution">
    <text evidence="2">The sequence shown here is derived from an EMBL/GenBank/DDBJ whole genome shotgun (WGS) entry which is preliminary data.</text>
</comment>
<protein>
    <submittedName>
        <fullName evidence="2">Uncharacterized protein</fullName>
    </submittedName>
</protein>
<accession>A0A8H6AF71</accession>
<evidence type="ECO:0000313" key="3">
    <source>
        <dbReference type="Proteomes" id="UP000541154"/>
    </source>
</evidence>
<dbReference type="Proteomes" id="UP000541154">
    <property type="component" value="Unassembled WGS sequence"/>
</dbReference>
<evidence type="ECO:0000256" key="1">
    <source>
        <dbReference type="SAM" id="MobiDB-lite"/>
    </source>
</evidence>
<feature type="compositionally biased region" description="Polar residues" evidence="1">
    <location>
        <begin position="1109"/>
        <end position="1126"/>
    </location>
</feature>
<feature type="compositionally biased region" description="Polar residues" evidence="1">
    <location>
        <begin position="662"/>
        <end position="675"/>
    </location>
</feature>
<evidence type="ECO:0000313" key="2">
    <source>
        <dbReference type="EMBL" id="KAF5866172.1"/>
    </source>
</evidence>
<feature type="compositionally biased region" description="Basic and acidic residues" evidence="1">
    <location>
        <begin position="765"/>
        <end position="776"/>
    </location>
</feature>
<feature type="compositionally biased region" description="Polar residues" evidence="1">
    <location>
        <begin position="728"/>
        <end position="745"/>
    </location>
</feature>
<feature type="compositionally biased region" description="Polar residues" evidence="1">
    <location>
        <begin position="1007"/>
        <end position="1017"/>
    </location>
</feature>
<feature type="compositionally biased region" description="Basic and acidic residues" evidence="1">
    <location>
        <begin position="1302"/>
        <end position="1319"/>
    </location>
</feature>
<keyword evidence="3" id="KW-1185">Reference proteome</keyword>
<feature type="region of interest" description="Disordered" evidence="1">
    <location>
        <begin position="1002"/>
        <end position="1199"/>
    </location>
</feature>
<feature type="region of interest" description="Disordered" evidence="1">
    <location>
        <begin position="645"/>
        <end position="873"/>
    </location>
</feature>
<name>A0A8H6AF71_PETAA</name>
<dbReference type="EMBL" id="SPNV01000011">
    <property type="protein sequence ID" value="KAF5866172.1"/>
    <property type="molecule type" value="Genomic_DNA"/>
</dbReference>
<gene>
    <name evidence="2" type="ORF">ETB97_000706</name>
</gene>